<dbReference type="PROSITE" id="PS50166">
    <property type="entry name" value="IMPORTIN_B_NT"/>
    <property type="match status" value="1"/>
</dbReference>
<reference evidence="6" key="1">
    <citation type="submission" date="2015-06" db="UniProtKB">
        <authorList>
            <consortium name="EnsemblPlants"/>
        </authorList>
    </citation>
    <scope>IDENTIFICATION</scope>
</reference>
<dbReference type="GO" id="GO:0005737">
    <property type="term" value="C:cytoplasm"/>
    <property type="evidence" value="ECO:0007669"/>
    <property type="project" value="UniProtKB-SubCell"/>
</dbReference>
<dbReference type="GO" id="GO:0031267">
    <property type="term" value="F:small GTPase binding"/>
    <property type="evidence" value="ECO:0007669"/>
    <property type="project" value="InterPro"/>
</dbReference>
<dbReference type="InterPro" id="IPR036393">
    <property type="entry name" value="AceGlu_kinase-like_sf"/>
</dbReference>
<dbReference type="InterPro" id="IPR015421">
    <property type="entry name" value="PyrdxlP-dep_Trfase_major"/>
</dbReference>
<keyword evidence="2" id="KW-0813">Transport</keyword>
<evidence type="ECO:0000256" key="5">
    <source>
        <dbReference type="ARBA" id="ARBA00022927"/>
    </source>
</evidence>
<dbReference type="ExpressionAtlas" id="M8BZX2">
    <property type="expression patterns" value="baseline"/>
</dbReference>
<dbReference type="AlphaFoldDB" id="M8BZX2"/>
<evidence type="ECO:0000256" key="3">
    <source>
        <dbReference type="ARBA" id="ARBA00022490"/>
    </source>
</evidence>
<dbReference type="Pfam" id="PF13513">
    <property type="entry name" value="HEAT_EZ"/>
    <property type="match status" value="1"/>
</dbReference>
<dbReference type="InterPro" id="IPR011989">
    <property type="entry name" value="ARM-like"/>
</dbReference>
<dbReference type="EnsemblPlants" id="EMT08493">
    <property type="protein sequence ID" value="EMT08493"/>
    <property type="gene ID" value="F775_10938"/>
</dbReference>
<evidence type="ECO:0000256" key="4">
    <source>
        <dbReference type="ARBA" id="ARBA00022737"/>
    </source>
</evidence>
<evidence type="ECO:0000256" key="1">
    <source>
        <dbReference type="ARBA" id="ARBA00004496"/>
    </source>
</evidence>
<name>M8BZX2_AEGTA</name>
<dbReference type="Gene3D" id="3.40.1160.10">
    <property type="entry name" value="Acetylglutamate kinase-like"/>
    <property type="match status" value="1"/>
</dbReference>
<dbReference type="PANTHER" id="PTHR10527">
    <property type="entry name" value="IMPORTIN BETA"/>
    <property type="match status" value="1"/>
</dbReference>
<dbReference type="InterPro" id="IPR001494">
    <property type="entry name" value="Importin-beta_N"/>
</dbReference>
<keyword evidence="5" id="KW-0653">Protein transport</keyword>
<protein>
    <submittedName>
        <fullName evidence="6">Importin subunit beta-1</fullName>
    </submittedName>
</protein>
<dbReference type="Pfam" id="PF03810">
    <property type="entry name" value="IBN_N"/>
    <property type="match status" value="1"/>
</dbReference>
<dbReference type="InterPro" id="IPR058584">
    <property type="entry name" value="IMB1_TNPO1-like_TPR"/>
</dbReference>
<dbReference type="GO" id="GO:0006606">
    <property type="term" value="P:protein import into nucleus"/>
    <property type="evidence" value="ECO:0007669"/>
    <property type="project" value="InterPro"/>
</dbReference>
<dbReference type="SUPFAM" id="SSF53383">
    <property type="entry name" value="PLP-dependent transferases"/>
    <property type="match status" value="1"/>
</dbReference>
<sequence>MDNITPILKDAQDPDNNIRLAAEGKLKQLQERNRSNFLLSLSAELSSEASPPECRCLAGIILKNSVEGKYSEDNSLLIKQWNNLDPCIKSQIKESLLITLGSSAPQARHASSQIIGRLAYIETPSERWQDLIGRLLGNMAQQGASPTLKKATLEALEYVFEEENLRFDKDTINGVLDAVIRAMNHQAEKSSEVRLAAVKALRNVLTFANFANDDDCRNRIMTAICDAAKHDEAAEIKHAAFVCLTAIASNYIMELEPYMETTLSRTTEALGLEGGVETVALECIEFWSTICGEVIELRERKKRFAHAIPSADCHFTEKPLCLLVPLLLQTLSLHQERDVDELNIFMSSVACLGLVARTIGDAVVPLAMQFVEGNIKVADWRSRKTAISVLGVMLEGPSIEKLAPVVGLLMDRMEDPHMEVRGTAACTLGRVFELRHSPALDKRFFTNEDFPRIMAALSKSGKDVPEVSKEVCGAIYFLARGYDVAISSEVDHSKKRISSELSPFLGGVIDALLSASELDMKTPFGLPASASAYGALIEVVRVSNIWDLKAVLAIIVLMPRIMRRLNTALDAKAISSDDKTNKHDLQALLCDVLHAIIEKLGNSLHGDKVRESAPFMLLQFCRVLTCDCSTARDKAALTIGALARAVGPKFLDFMPIFLQYYSVKLFSPIYLEAIGTIFHALGDEILPCCDHMMDVLYEGLSQPELKPQILACFGEIALAIGKIFEEKYLQAVRKELKEAANPRYYDEDKVDYGNQLRQGICKAYSGILRGIKDRKSGLKVAADLVEFIEAVSEDKSRGTSVTYAAVDVLDQFGFTAESWKEGLISELWSFGSSTLSPRRTVERSSSTDYHGRIKAFDVTTLGGGTCAVGVANWTSYTANAGCMELRKAICNKLQEDNGLTNSPDHVLATNGAKQCTTHAVLDVLSCGDEVGTAVVTGQNGRLAMGRLRALCEQVKKLNFQGYEVILFVSGAVGIGRQRLKLTVSDIKLTLPQLDVTLSQLLVIDRDFRDPSFGLQLHETEFCLSSLMVFLLAARNVGLAFVLSLLGVIERLYLPVLCITW</sequence>
<dbReference type="Pfam" id="PF25574">
    <property type="entry name" value="TPR_IMB1"/>
    <property type="match status" value="1"/>
</dbReference>
<comment type="subcellular location">
    <subcellularLocation>
        <location evidence="1">Cytoplasm</location>
    </subcellularLocation>
</comment>
<dbReference type="SUPFAM" id="SSF53633">
    <property type="entry name" value="Carbamate kinase-like"/>
    <property type="match status" value="1"/>
</dbReference>
<dbReference type="SUPFAM" id="SSF48371">
    <property type="entry name" value="ARM repeat"/>
    <property type="match status" value="1"/>
</dbReference>
<dbReference type="InterPro" id="IPR040122">
    <property type="entry name" value="Importin_beta"/>
</dbReference>
<keyword evidence="4" id="KW-0677">Repeat</keyword>
<evidence type="ECO:0000256" key="2">
    <source>
        <dbReference type="ARBA" id="ARBA00022448"/>
    </source>
</evidence>
<evidence type="ECO:0000313" key="6">
    <source>
        <dbReference type="EnsemblPlants" id="EMT08493"/>
    </source>
</evidence>
<dbReference type="Gene3D" id="1.25.10.10">
    <property type="entry name" value="Leucine-rich Repeat Variant"/>
    <property type="match status" value="1"/>
</dbReference>
<keyword evidence="3" id="KW-0963">Cytoplasm</keyword>
<accession>M8BZX2</accession>
<proteinExistence type="predicted"/>
<dbReference type="SMART" id="SM00913">
    <property type="entry name" value="IBN_N"/>
    <property type="match status" value="1"/>
</dbReference>
<dbReference type="Gene3D" id="3.40.640.10">
    <property type="entry name" value="Type I PLP-dependent aspartate aminotransferase-like (Major domain)"/>
    <property type="match status" value="1"/>
</dbReference>
<dbReference type="InterPro" id="IPR015424">
    <property type="entry name" value="PyrdxlP-dep_Trfase"/>
</dbReference>
<organism evidence="6">
    <name type="scientific">Aegilops tauschii</name>
    <name type="common">Tausch's goatgrass</name>
    <name type="synonym">Aegilops squarrosa</name>
    <dbReference type="NCBI Taxonomy" id="37682"/>
    <lineage>
        <taxon>Eukaryota</taxon>
        <taxon>Viridiplantae</taxon>
        <taxon>Streptophyta</taxon>
        <taxon>Embryophyta</taxon>
        <taxon>Tracheophyta</taxon>
        <taxon>Spermatophyta</taxon>
        <taxon>Magnoliopsida</taxon>
        <taxon>Liliopsida</taxon>
        <taxon>Poales</taxon>
        <taxon>Poaceae</taxon>
        <taxon>BOP clade</taxon>
        <taxon>Pooideae</taxon>
        <taxon>Triticodae</taxon>
        <taxon>Triticeae</taxon>
        <taxon>Triticinae</taxon>
        <taxon>Aegilops</taxon>
    </lineage>
</organism>
<dbReference type="InterPro" id="IPR016024">
    <property type="entry name" value="ARM-type_fold"/>
</dbReference>